<gene>
    <name evidence="19" type="primary">ND4</name>
</gene>
<evidence type="ECO:0000256" key="6">
    <source>
        <dbReference type="ARBA" id="ARBA00022448"/>
    </source>
</evidence>
<dbReference type="GO" id="GO:0048039">
    <property type="term" value="F:ubiquinone binding"/>
    <property type="evidence" value="ECO:0007669"/>
    <property type="project" value="TreeGrafter"/>
</dbReference>
<proteinExistence type="inferred from homology"/>
<evidence type="ECO:0000256" key="15">
    <source>
        <dbReference type="ARBA" id="ARBA00023136"/>
    </source>
</evidence>
<keyword evidence="10 17" id="KW-0249">Electron transport</keyword>
<dbReference type="GO" id="GO:0031966">
    <property type="term" value="C:mitochondrial membrane"/>
    <property type="evidence" value="ECO:0007669"/>
    <property type="project" value="UniProtKB-SubCell"/>
</dbReference>
<dbReference type="Pfam" id="PF00361">
    <property type="entry name" value="Proton_antipo_M"/>
    <property type="match status" value="1"/>
</dbReference>
<keyword evidence="12 17" id="KW-0520">NAD</keyword>
<keyword evidence="13 17" id="KW-0830">Ubiquinone</keyword>
<geneLocation type="mitochondrion" evidence="19"/>
<evidence type="ECO:0000256" key="14">
    <source>
        <dbReference type="ARBA" id="ARBA00023128"/>
    </source>
</evidence>
<evidence type="ECO:0000256" key="7">
    <source>
        <dbReference type="ARBA" id="ARBA00022660"/>
    </source>
</evidence>
<dbReference type="PANTHER" id="PTHR43507">
    <property type="entry name" value="NADH-UBIQUINONE OXIDOREDUCTASE CHAIN 4"/>
    <property type="match status" value="1"/>
</dbReference>
<feature type="domain" description="NADH:quinone oxidoreductase/Mrp antiporter transmembrane" evidence="18">
    <location>
        <begin position="100"/>
        <end position="380"/>
    </location>
</feature>
<feature type="transmembrane region" description="Helical" evidence="17">
    <location>
        <begin position="415"/>
        <end position="437"/>
    </location>
</feature>
<accession>A0A0F7H1U1</accession>
<dbReference type="AlphaFoldDB" id="A0A0F7H1U1"/>
<evidence type="ECO:0000256" key="3">
    <source>
        <dbReference type="ARBA" id="ARBA00009025"/>
    </source>
</evidence>
<feature type="transmembrane region" description="Helical" evidence="17">
    <location>
        <begin position="26"/>
        <end position="46"/>
    </location>
</feature>
<dbReference type="GO" id="GO:0042773">
    <property type="term" value="P:ATP synthesis coupled electron transport"/>
    <property type="evidence" value="ECO:0007669"/>
    <property type="project" value="InterPro"/>
</dbReference>
<evidence type="ECO:0000256" key="2">
    <source>
        <dbReference type="ARBA" id="ARBA00004225"/>
    </source>
</evidence>
<keyword evidence="7 17" id="KW-0679">Respiratory chain</keyword>
<feature type="transmembrane region" description="Helical" evidence="17">
    <location>
        <begin position="58"/>
        <end position="77"/>
    </location>
</feature>
<dbReference type="PANTHER" id="PTHR43507:SF20">
    <property type="entry name" value="NADH-UBIQUINONE OXIDOREDUCTASE CHAIN 4"/>
    <property type="match status" value="1"/>
</dbReference>
<organism evidence="19">
    <name type="scientific">Polistes jokahamae</name>
    <name type="common">Dark-waist paper wasp</name>
    <name type="synonym">Polistes jadwigae</name>
    <dbReference type="NCBI Taxonomy" id="256662"/>
    <lineage>
        <taxon>Eukaryota</taxon>
        <taxon>Metazoa</taxon>
        <taxon>Ecdysozoa</taxon>
        <taxon>Arthropoda</taxon>
        <taxon>Hexapoda</taxon>
        <taxon>Insecta</taxon>
        <taxon>Pterygota</taxon>
        <taxon>Neoptera</taxon>
        <taxon>Endopterygota</taxon>
        <taxon>Hymenoptera</taxon>
        <taxon>Apocrita</taxon>
        <taxon>Aculeata</taxon>
        <taxon>Vespoidea</taxon>
        <taxon>Vespidae</taxon>
        <taxon>Polistinae</taxon>
        <taxon>Polistini</taxon>
        <taxon>Polistes</taxon>
    </lineage>
</organism>
<evidence type="ECO:0000256" key="4">
    <source>
        <dbReference type="ARBA" id="ARBA00012944"/>
    </source>
</evidence>
<comment type="similarity">
    <text evidence="3 17">Belongs to the complex I subunit 4 family.</text>
</comment>
<keyword evidence="9" id="KW-1278">Translocase</keyword>
<evidence type="ECO:0000256" key="9">
    <source>
        <dbReference type="ARBA" id="ARBA00022967"/>
    </source>
</evidence>
<feature type="transmembrane region" description="Helical" evidence="17">
    <location>
        <begin position="83"/>
        <end position="103"/>
    </location>
</feature>
<dbReference type="GO" id="GO:0008137">
    <property type="term" value="F:NADH dehydrogenase (ubiquinone) activity"/>
    <property type="evidence" value="ECO:0007669"/>
    <property type="project" value="UniProtKB-UniRule"/>
</dbReference>
<evidence type="ECO:0000256" key="8">
    <source>
        <dbReference type="ARBA" id="ARBA00022692"/>
    </source>
</evidence>
<protein>
    <recommendedName>
        <fullName evidence="5 17">NADH-ubiquinone oxidoreductase chain 4</fullName>
        <ecNumber evidence="4 17">7.1.1.2</ecNumber>
    </recommendedName>
</protein>
<evidence type="ECO:0000256" key="11">
    <source>
        <dbReference type="ARBA" id="ARBA00022989"/>
    </source>
</evidence>
<evidence type="ECO:0000313" key="19">
    <source>
        <dbReference type="EMBL" id="AKG64603.1"/>
    </source>
</evidence>
<feature type="transmembrane region" description="Helical" evidence="17">
    <location>
        <begin position="132"/>
        <end position="154"/>
    </location>
</feature>
<comment type="catalytic activity">
    <reaction evidence="16 17">
        <text>a ubiquinone + NADH + 5 H(+)(in) = a ubiquinol + NAD(+) + 4 H(+)(out)</text>
        <dbReference type="Rhea" id="RHEA:29091"/>
        <dbReference type="Rhea" id="RHEA-COMP:9565"/>
        <dbReference type="Rhea" id="RHEA-COMP:9566"/>
        <dbReference type="ChEBI" id="CHEBI:15378"/>
        <dbReference type="ChEBI" id="CHEBI:16389"/>
        <dbReference type="ChEBI" id="CHEBI:17976"/>
        <dbReference type="ChEBI" id="CHEBI:57540"/>
        <dbReference type="ChEBI" id="CHEBI:57945"/>
        <dbReference type="EC" id="7.1.1.2"/>
    </reaction>
</comment>
<name>A0A0F7H1U1_POLJO</name>
<dbReference type="InterPro" id="IPR001750">
    <property type="entry name" value="ND/Mrp_TM"/>
</dbReference>
<reference evidence="19" key="1">
    <citation type="journal article" date="2015" name="Mitochondrial DNA">
        <title>The mitochondrial genome of Polistes jokahamae and a phylogenetic analysis of the Vespoidea (Insecta: Hymenoptera).</title>
        <authorList>
            <person name="Song S.N."/>
            <person name="Chen P.Y."/>
            <person name="Wei S.J."/>
            <person name="Chen X.X."/>
        </authorList>
    </citation>
    <scope>NUCLEOTIDE SEQUENCE</scope>
</reference>
<evidence type="ECO:0000259" key="18">
    <source>
        <dbReference type="Pfam" id="PF00361"/>
    </source>
</evidence>
<comment type="subcellular location">
    <subcellularLocation>
        <location evidence="2 17">Mitochondrion membrane</location>
        <topology evidence="2 17">Multi-pass membrane protein</topology>
    </subcellularLocation>
</comment>
<dbReference type="InterPro" id="IPR003918">
    <property type="entry name" value="NADH_UbQ_OxRdtase"/>
</dbReference>
<keyword evidence="6 17" id="KW-0813">Transport</keyword>
<comment type="function">
    <text evidence="1">Core subunit of the mitochondrial membrane respiratory chain NADH dehydrogenase (Complex I) that is believed to belong to the minimal assembly required for catalysis. Complex I functions in the transfer of electrons from NADH to the respiratory chain. The immediate electron acceptor for the enzyme is believed to be ubiquinone.</text>
</comment>
<feature type="transmembrane region" description="Helical" evidence="17">
    <location>
        <begin position="293"/>
        <end position="311"/>
    </location>
</feature>
<evidence type="ECO:0000256" key="10">
    <source>
        <dbReference type="ARBA" id="ARBA00022982"/>
    </source>
</evidence>
<feature type="transmembrane region" description="Helical" evidence="17">
    <location>
        <begin position="175"/>
        <end position="197"/>
    </location>
</feature>
<keyword evidence="11 17" id="KW-1133">Transmembrane helix</keyword>
<dbReference type="GO" id="GO:0003954">
    <property type="term" value="F:NADH dehydrogenase activity"/>
    <property type="evidence" value="ECO:0007669"/>
    <property type="project" value="TreeGrafter"/>
</dbReference>
<evidence type="ECO:0000256" key="12">
    <source>
        <dbReference type="ARBA" id="ARBA00023027"/>
    </source>
</evidence>
<evidence type="ECO:0000256" key="1">
    <source>
        <dbReference type="ARBA" id="ARBA00003257"/>
    </source>
</evidence>
<comment type="function">
    <text evidence="17">Core subunit of the mitochondrial membrane respiratory chain NADH dehydrogenase (Complex I) which catalyzes electron transfer from NADH through the respiratory chain, using ubiquinone as an electron acceptor. Essential for the catalytic activity and assembly of complex I.</text>
</comment>
<dbReference type="GO" id="GO:0015990">
    <property type="term" value="P:electron transport coupled proton transport"/>
    <property type="evidence" value="ECO:0007669"/>
    <property type="project" value="TreeGrafter"/>
</dbReference>
<keyword evidence="14 17" id="KW-0496">Mitochondrion</keyword>
<keyword evidence="8 17" id="KW-0812">Transmembrane</keyword>
<keyword evidence="15 17" id="KW-0472">Membrane</keyword>
<dbReference type="EMBL" id="KR052468">
    <property type="protein sequence ID" value="AKG64603.1"/>
    <property type="molecule type" value="Genomic_DNA"/>
</dbReference>
<dbReference type="EC" id="7.1.1.2" evidence="4 17"/>
<evidence type="ECO:0000256" key="17">
    <source>
        <dbReference type="RuleBase" id="RU003297"/>
    </source>
</evidence>
<feature type="transmembrane region" description="Helical" evidence="17">
    <location>
        <begin position="209"/>
        <end position="228"/>
    </location>
</feature>
<evidence type="ECO:0000256" key="16">
    <source>
        <dbReference type="ARBA" id="ARBA00049551"/>
    </source>
</evidence>
<feature type="transmembrane region" description="Helical" evidence="17">
    <location>
        <begin position="338"/>
        <end position="363"/>
    </location>
</feature>
<dbReference type="PRINTS" id="PR01437">
    <property type="entry name" value="NUOXDRDTASE4"/>
</dbReference>
<feature type="transmembrane region" description="Helical" evidence="17">
    <location>
        <begin position="375"/>
        <end position="395"/>
    </location>
</feature>
<evidence type="ECO:0000256" key="5">
    <source>
        <dbReference type="ARBA" id="ARBA00021006"/>
    </source>
</evidence>
<evidence type="ECO:0000256" key="13">
    <source>
        <dbReference type="ARBA" id="ARBA00023075"/>
    </source>
</evidence>
<sequence>MMKFLFLLIFSMGLFLFENKLNKMIIYFFMLFFMMFLNIYSTNLLIGGMNLFYMDLYSFYLILLSLWIVGCLMMMNLNNFIKFLIFMMMVILFLSFLTVNLVMFYLMFEMSLLPIFFMIMYGGYTLERFEAMMYMLMYTVISSMPFLWMMIKVFMTYKSLMMIFMMYKMIQLNSFLYLIFILTFMIKMPIFLFHIWLPKAHVEAPVYGSMILAGILLKLGSYGILRFSQILYLDVIKINHYLISLSIIGGVIISLVCLIQIDLKMLVAYSSVVHMGILMGGMMTLMKSGFLGGLLMMLAHGLCSSGLFYLVNLNYECMGSRLMYINKGSLSVNSSLGLFWFLLCSSNLSAPVSLNLISELFLLMSLICWNLKLMLIMMLLCFFSAVYSLYLFSFSQHGVKNNLLMNYKIINTMNYLMLILHWLPLNIFFLGMNLFMYN</sequence>
<feature type="transmembrane region" description="Helical" evidence="17">
    <location>
        <begin position="240"/>
        <end position="261"/>
    </location>
</feature>